<dbReference type="EMBL" id="AGBB01000192">
    <property type="protein sequence ID" value="EGY77366.1"/>
    <property type="molecule type" value="Genomic_DNA"/>
</dbReference>
<name>G4D659_9FIRM</name>
<comment type="caution">
    <text evidence="1">The sequence shown here is derived from an EMBL/GenBank/DDBJ whole genome shotgun (WGS) entry which is preliminary data.</text>
</comment>
<reference evidence="1 2" key="1">
    <citation type="submission" date="2011-06" db="EMBL/GenBank/DDBJ databases">
        <authorList>
            <person name="Muzny D."/>
            <person name="Qin X."/>
            <person name="Deng J."/>
            <person name="Jiang H."/>
            <person name="Liu Y."/>
            <person name="Qu J."/>
            <person name="Song X.-Z."/>
            <person name="Zhang L."/>
            <person name="Thornton R."/>
            <person name="Coyle M."/>
            <person name="Francisco L."/>
            <person name="Jackson L."/>
            <person name="Javaid M."/>
            <person name="Korchina V."/>
            <person name="Kovar C."/>
            <person name="Mata R."/>
            <person name="Mathew T."/>
            <person name="Ngo R."/>
            <person name="Nguyen L."/>
            <person name="Nguyen N."/>
            <person name="Okwuonu G."/>
            <person name="Ongeri F."/>
            <person name="Pham C."/>
            <person name="Simmons D."/>
            <person name="Wilczek-Boney K."/>
            <person name="Hale W."/>
            <person name="Jakkamsetti A."/>
            <person name="Pham P."/>
            <person name="Ruth R."/>
            <person name="San Lucas F."/>
            <person name="Warren J."/>
            <person name="Zhang J."/>
            <person name="Zhao Z."/>
            <person name="Zhou C."/>
            <person name="Zhu D."/>
            <person name="Lee S."/>
            <person name="Bess C."/>
            <person name="Blankenburg K."/>
            <person name="Forbes L."/>
            <person name="Fu Q."/>
            <person name="Gubbala S."/>
            <person name="Hirani K."/>
            <person name="Jayaseelan J.C."/>
            <person name="Lara F."/>
            <person name="Munidasa M."/>
            <person name="Palculict T."/>
            <person name="Patil S."/>
            <person name="Pu L.-L."/>
            <person name="Saada N."/>
            <person name="Tang L."/>
            <person name="Weissenberger G."/>
            <person name="Zhu Y."/>
            <person name="Hemphill L."/>
            <person name="Shang Y."/>
            <person name="Youmans B."/>
            <person name="Ayvaz T."/>
            <person name="Ross M."/>
            <person name="Santibanez J."/>
            <person name="Aqrawi P."/>
            <person name="Gross S."/>
            <person name="Joshi V."/>
            <person name="Fowler G."/>
            <person name="Nazareth L."/>
            <person name="Reid J."/>
            <person name="Worley K."/>
            <person name="Petrosino J."/>
            <person name="Highlander S."/>
            <person name="Gibbs R."/>
        </authorList>
    </citation>
    <scope>NUCLEOTIDE SEQUENCE [LARGE SCALE GENOMIC DNA]</scope>
    <source>
        <strain evidence="1 2">ATCC 29427</strain>
    </source>
</reference>
<protein>
    <submittedName>
        <fullName evidence="1">Polyribonucleotide nucleotidyltransferase</fullName>
        <ecNumber evidence="1">2.7.7.8</ecNumber>
    </submittedName>
</protein>
<evidence type="ECO:0000313" key="2">
    <source>
        <dbReference type="Proteomes" id="UP000003422"/>
    </source>
</evidence>
<dbReference type="STRING" id="997350.HMPREF9129_1889"/>
<dbReference type="Proteomes" id="UP000003422">
    <property type="component" value="Unassembled WGS sequence"/>
</dbReference>
<gene>
    <name evidence="1" type="primary">lpp</name>
    <name evidence="1" type="ORF">HMPREF9129_1889</name>
</gene>
<dbReference type="EC" id="2.7.7.8" evidence="1"/>
<evidence type="ECO:0000313" key="1">
    <source>
        <dbReference type="EMBL" id="EGY77366.1"/>
    </source>
</evidence>
<sequence>MELKKKFAEKNLKFSSVSVTLNNNKNYEKISKEEIVSCRVENISYYDIDENLVDKLEKLMVVSYYE</sequence>
<organism evidence="1 2">
    <name type="scientific">Peptoniphilus indolicus ATCC 29427</name>
    <dbReference type="NCBI Taxonomy" id="997350"/>
    <lineage>
        <taxon>Bacteria</taxon>
        <taxon>Bacillati</taxon>
        <taxon>Bacillota</taxon>
        <taxon>Tissierellia</taxon>
        <taxon>Tissierellales</taxon>
        <taxon>Peptoniphilaceae</taxon>
        <taxon>Peptoniphilus</taxon>
    </lineage>
</organism>
<dbReference type="AlphaFoldDB" id="G4D659"/>
<accession>G4D659</accession>
<keyword evidence="1" id="KW-0808">Transferase</keyword>
<dbReference type="GO" id="GO:0004654">
    <property type="term" value="F:polyribonucleotide nucleotidyltransferase activity"/>
    <property type="evidence" value="ECO:0007669"/>
    <property type="project" value="UniProtKB-EC"/>
</dbReference>
<keyword evidence="2" id="KW-1185">Reference proteome</keyword>
<keyword evidence="1" id="KW-0548">Nucleotidyltransferase</keyword>
<proteinExistence type="predicted"/>
<dbReference type="HOGENOM" id="CLU_2827375_0_0_9"/>
<dbReference type="PATRIC" id="fig|997350.3.peg.1811"/>